<sequence length="55" mass="6704">MGNLIKINMYVERKEPKDIDMILLKENFLSYNKWLEKMNKEDIIESYKMFLTTIS</sequence>
<comment type="caution">
    <text evidence="1">The sequence shown here is derived from an EMBL/GenBank/DDBJ whole genome shotgun (WGS) entry which is preliminary data.</text>
</comment>
<keyword evidence="2" id="KW-1185">Reference proteome</keyword>
<protein>
    <submittedName>
        <fullName evidence="1">Uncharacterized protein</fullName>
    </submittedName>
</protein>
<gene>
    <name evidence="1" type="ORF">K5V21_15740</name>
</gene>
<name>A0ABS7L1Y5_CLOSR</name>
<evidence type="ECO:0000313" key="2">
    <source>
        <dbReference type="Proteomes" id="UP001299068"/>
    </source>
</evidence>
<evidence type="ECO:0000313" key="1">
    <source>
        <dbReference type="EMBL" id="MBY0756897.1"/>
    </source>
</evidence>
<accession>A0ABS7L1Y5</accession>
<organism evidence="1 2">
    <name type="scientific">Clostridium sardiniense</name>
    <name type="common">Clostridium absonum</name>
    <dbReference type="NCBI Taxonomy" id="29369"/>
    <lineage>
        <taxon>Bacteria</taxon>
        <taxon>Bacillati</taxon>
        <taxon>Bacillota</taxon>
        <taxon>Clostridia</taxon>
        <taxon>Eubacteriales</taxon>
        <taxon>Clostridiaceae</taxon>
        <taxon>Clostridium</taxon>
    </lineage>
</organism>
<reference evidence="1 2" key="1">
    <citation type="journal article" date="2021" name="Cell Host Microbe">
        <title>in vivo commensal control of Clostridioides difficile virulence.</title>
        <authorList>
            <person name="Girinathan B.P."/>
            <person name="Dibenedetto N."/>
            <person name="Worley J.N."/>
            <person name="Peltier J."/>
            <person name="Arrieta-Ortiz M.L."/>
            <person name="Rupa Christinal Immanuel S."/>
            <person name="Lavin R."/>
            <person name="Delaney M.L."/>
            <person name="Cummins C."/>
            <person name="Hoffmann M."/>
            <person name="Luo Y."/>
            <person name="Gonzalez-Escalona N."/>
            <person name="Allard M."/>
            <person name="Onderdonk A.B."/>
            <person name="Gerber G.K."/>
            <person name="Sonenshein A.L."/>
            <person name="Baliga N."/>
            <person name="Dupuy B."/>
            <person name="Bry L."/>
        </authorList>
    </citation>
    <scope>NUCLEOTIDE SEQUENCE [LARGE SCALE GENOMIC DNA]</scope>
    <source>
        <strain evidence="1 2">DSM 599</strain>
    </source>
</reference>
<dbReference type="EMBL" id="JAIKTU010000014">
    <property type="protein sequence ID" value="MBY0756897.1"/>
    <property type="molecule type" value="Genomic_DNA"/>
</dbReference>
<dbReference type="RefSeq" id="WP_204593576.1">
    <property type="nucleotide sequence ID" value="NZ_JAFBDA010000002.1"/>
</dbReference>
<dbReference type="Proteomes" id="UP001299068">
    <property type="component" value="Unassembled WGS sequence"/>
</dbReference>
<proteinExistence type="predicted"/>